<evidence type="ECO:0000256" key="7">
    <source>
        <dbReference type="ARBA" id="ARBA00029741"/>
    </source>
</evidence>
<keyword evidence="5 9" id="KW-0862">Zinc</keyword>
<feature type="domain" description="Mannose-6-phosphate isomerase cupin" evidence="12">
    <location>
        <begin position="240"/>
        <end position="311"/>
    </location>
</feature>
<dbReference type="RefSeq" id="WP_029163563.1">
    <property type="nucleotide sequence ID" value="NZ_CP009933.1"/>
</dbReference>
<evidence type="ECO:0000256" key="6">
    <source>
        <dbReference type="ARBA" id="ARBA00023235"/>
    </source>
</evidence>
<feature type="domain" description="Phosphomannose isomerase type I catalytic" evidence="11">
    <location>
        <begin position="4"/>
        <end position="105"/>
    </location>
</feature>
<organism evidence="13 14">
    <name type="scientific">Clostridium scatologenes</name>
    <dbReference type="NCBI Taxonomy" id="1548"/>
    <lineage>
        <taxon>Bacteria</taxon>
        <taxon>Bacillati</taxon>
        <taxon>Bacillota</taxon>
        <taxon>Clostridia</taxon>
        <taxon>Eubacteriales</taxon>
        <taxon>Clostridiaceae</taxon>
        <taxon>Clostridium</taxon>
    </lineage>
</organism>
<dbReference type="EMBL" id="CP009933">
    <property type="protein sequence ID" value="AKA67999.1"/>
    <property type="molecule type" value="Genomic_DNA"/>
</dbReference>
<keyword evidence="4 9" id="KW-0479">Metal-binding</keyword>
<dbReference type="KEGG" id="csq:CSCA_0874"/>
<evidence type="ECO:0000313" key="13">
    <source>
        <dbReference type="EMBL" id="AKA67999.1"/>
    </source>
</evidence>
<dbReference type="STRING" id="1548.CSCA_0874"/>
<dbReference type="InterPro" id="IPR049071">
    <property type="entry name" value="MPI_cupin_dom"/>
</dbReference>
<dbReference type="InterPro" id="IPR001250">
    <property type="entry name" value="Man6P_Isoase-1"/>
</dbReference>
<dbReference type="SUPFAM" id="SSF51182">
    <property type="entry name" value="RmlC-like cupins"/>
    <property type="match status" value="1"/>
</dbReference>
<evidence type="ECO:0000256" key="10">
    <source>
        <dbReference type="PIRSR" id="PIRSR036894-2"/>
    </source>
</evidence>
<feature type="binding site" evidence="9">
    <location>
        <position position="97"/>
    </location>
    <ligand>
        <name>Zn(2+)</name>
        <dbReference type="ChEBI" id="CHEBI:29105"/>
    </ligand>
</feature>
<dbReference type="Gene3D" id="2.60.120.10">
    <property type="entry name" value="Jelly Rolls"/>
    <property type="match status" value="2"/>
</dbReference>
<dbReference type="InterPro" id="IPR046457">
    <property type="entry name" value="PMI_typeI_cat"/>
</dbReference>
<evidence type="ECO:0000259" key="12">
    <source>
        <dbReference type="Pfam" id="PF21621"/>
    </source>
</evidence>
<evidence type="ECO:0000256" key="3">
    <source>
        <dbReference type="ARBA" id="ARBA00011956"/>
    </source>
</evidence>
<comment type="cofactor">
    <cofactor evidence="9">
        <name>Zn(2+)</name>
        <dbReference type="ChEBI" id="CHEBI:29105"/>
    </cofactor>
    <text evidence="9">Binds 1 zinc ion per subunit.</text>
</comment>
<comment type="catalytic activity">
    <reaction evidence="1">
        <text>D-mannose 6-phosphate = D-fructose 6-phosphate</text>
        <dbReference type="Rhea" id="RHEA:12356"/>
        <dbReference type="ChEBI" id="CHEBI:58735"/>
        <dbReference type="ChEBI" id="CHEBI:61527"/>
        <dbReference type="EC" id="5.3.1.8"/>
    </reaction>
</comment>
<feature type="binding site" evidence="9">
    <location>
        <position position="115"/>
    </location>
    <ligand>
        <name>Zn(2+)</name>
        <dbReference type="ChEBI" id="CHEBI:29105"/>
    </ligand>
</feature>
<evidence type="ECO:0000256" key="8">
    <source>
        <dbReference type="ARBA" id="ARBA00030762"/>
    </source>
</evidence>
<proteinExistence type="inferred from homology"/>
<gene>
    <name evidence="13" type="ORF">CSCA_0874</name>
</gene>
<reference evidence="13 14" key="1">
    <citation type="journal article" date="2015" name="J. Biotechnol.">
        <title>Complete genome sequence of a malodorant-producing acetogen, Clostridium scatologenes ATCC 25775(T).</title>
        <authorList>
            <person name="Zhu Z."/>
            <person name="Guo T."/>
            <person name="Zheng H."/>
            <person name="Song T."/>
            <person name="Ouyang P."/>
            <person name="Xie J."/>
        </authorList>
    </citation>
    <scope>NUCLEOTIDE SEQUENCE [LARGE SCALE GENOMIC DNA]</scope>
    <source>
        <strain evidence="13 14">ATCC 25775</strain>
    </source>
</reference>
<dbReference type="GO" id="GO:0008270">
    <property type="term" value="F:zinc ion binding"/>
    <property type="evidence" value="ECO:0007669"/>
    <property type="project" value="InterPro"/>
</dbReference>
<dbReference type="InterPro" id="IPR014628">
    <property type="entry name" value="Man6P_isomerase_Firm_short"/>
</dbReference>
<name>A0A0E3JXB8_CLOSL</name>
<dbReference type="PANTHER" id="PTHR42742:SF3">
    <property type="entry name" value="FRUCTOKINASE"/>
    <property type="match status" value="1"/>
</dbReference>
<accession>A0A0E3JXB8</accession>
<dbReference type="PANTHER" id="PTHR42742">
    <property type="entry name" value="TRANSCRIPTIONAL REPRESSOR MPRA"/>
    <property type="match status" value="1"/>
</dbReference>
<evidence type="ECO:0000313" key="14">
    <source>
        <dbReference type="Proteomes" id="UP000033115"/>
    </source>
</evidence>
<feature type="active site" evidence="10">
    <location>
        <position position="192"/>
    </location>
</feature>
<evidence type="ECO:0000256" key="2">
    <source>
        <dbReference type="ARBA" id="ARBA00010772"/>
    </source>
</evidence>
<dbReference type="GO" id="GO:0004476">
    <property type="term" value="F:mannose-6-phosphate isomerase activity"/>
    <property type="evidence" value="ECO:0007669"/>
    <property type="project" value="UniProtKB-EC"/>
</dbReference>
<evidence type="ECO:0000256" key="9">
    <source>
        <dbReference type="PIRSR" id="PIRSR036894-1"/>
    </source>
</evidence>
<keyword evidence="6 13" id="KW-0413">Isomerase</keyword>
<protein>
    <recommendedName>
        <fullName evidence="3">mannose-6-phosphate isomerase</fullName>
        <ecNumber evidence="3">5.3.1.8</ecNumber>
    </recommendedName>
    <alternativeName>
        <fullName evidence="7">Phosphohexomutase</fullName>
    </alternativeName>
    <alternativeName>
        <fullName evidence="8">Phosphomannose isomerase</fullName>
    </alternativeName>
</protein>
<dbReference type="InterPro" id="IPR051804">
    <property type="entry name" value="Carb_Metab_Reg_Kinase/Isom"/>
</dbReference>
<dbReference type="AlphaFoldDB" id="A0A0E3JXB8"/>
<feature type="binding site" evidence="9">
    <location>
        <position position="172"/>
    </location>
    <ligand>
        <name>Zn(2+)</name>
        <dbReference type="ChEBI" id="CHEBI:29105"/>
    </ligand>
</feature>
<dbReference type="NCBIfam" id="TIGR00218">
    <property type="entry name" value="manA"/>
    <property type="match status" value="1"/>
</dbReference>
<dbReference type="Proteomes" id="UP000033115">
    <property type="component" value="Chromosome"/>
</dbReference>
<dbReference type="PIRSF" id="PIRSF036894">
    <property type="entry name" value="PMI_Firm_short"/>
    <property type="match status" value="1"/>
</dbReference>
<keyword evidence="14" id="KW-1185">Reference proteome</keyword>
<dbReference type="Pfam" id="PF21621">
    <property type="entry name" value="MPI_cupin_dom"/>
    <property type="match status" value="1"/>
</dbReference>
<evidence type="ECO:0000259" key="11">
    <source>
        <dbReference type="Pfam" id="PF20511"/>
    </source>
</evidence>
<evidence type="ECO:0000256" key="1">
    <source>
        <dbReference type="ARBA" id="ARBA00000757"/>
    </source>
</evidence>
<comment type="similarity">
    <text evidence="2">Belongs to the mannose-6-phosphate isomerase type 1 family.</text>
</comment>
<dbReference type="EC" id="5.3.1.8" evidence="3"/>
<sequence length="313" mass="36080">MREIIKLNPIFKERVWGGTRLKEYFGYDIPTDQTGECWAISGHKNGDCTIKSGEFKGKTLSWIYENHREYFGGIKDKEFPLLVKLIDASNDLSIQVHPDDEYANSKENGEMGKTEAWYVIDCNEDTLLEYGHNAKTKEQLIEYVHNGKWKELLNFHKIKSGDFFYIPSGTVHAICKNTLIYEIQQSSDVTYRVYDYDRVDKKTGEKRQLHVEKAIDVIKVPDEYKDSIVPLIEEKSGYIKTEYVNSKYFKTVKVQVDESAHLEYKSSFSLVTVLDGSGSLDNEKIEKGDNFILPFGYDNFDISGKVTFIISSM</sequence>
<dbReference type="HOGENOM" id="CLU_020529_0_0_9"/>
<evidence type="ECO:0000256" key="4">
    <source>
        <dbReference type="ARBA" id="ARBA00022723"/>
    </source>
</evidence>
<dbReference type="InterPro" id="IPR014710">
    <property type="entry name" value="RmlC-like_jellyroll"/>
</dbReference>
<dbReference type="CDD" id="cd07010">
    <property type="entry name" value="cupin_PMI_type_I_N_bac"/>
    <property type="match status" value="1"/>
</dbReference>
<evidence type="ECO:0000256" key="5">
    <source>
        <dbReference type="ARBA" id="ARBA00022833"/>
    </source>
</evidence>
<dbReference type="InterPro" id="IPR011051">
    <property type="entry name" value="RmlC_Cupin_sf"/>
</dbReference>
<dbReference type="Pfam" id="PF20511">
    <property type="entry name" value="PMI_typeI_cat"/>
    <property type="match status" value="1"/>
</dbReference>
<dbReference type="GO" id="GO:0005975">
    <property type="term" value="P:carbohydrate metabolic process"/>
    <property type="evidence" value="ECO:0007669"/>
    <property type="project" value="InterPro"/>
</dbReference>